<organism evidence="2 3">
    <name type="scientific">Nocardioides scoriae</name>
    <dbReference type="NCBI Taxonomy" id="642780"/>
    <lineage>
        <taxon>Bacteria</taxon>
        <taxon>Bacillati</taxon>
        <taxon>Actinomycetota</taxon>
        <taxon>Actinomycetes</taxon>
        <taxon>Propionibacteriales</taxon>
        <taxon>Nocardioidaceae</taxon>
        <taxon>Nocardioides</taxon>
    </lineage>
</organism>
<dbReference type="EMBL" id="LT629757">
    <property type="protein sequence ID" value="SDS25787.1"/>
    <property type="molecule type" value="Genomic_DNA"/>
</dbReference>
<dbReference type="InterPro" id="IPR046336">
    <property type="entry name" value="Lon_prtase_N_sf"/>
</dbReference>
<dbReference type="SUPFAM" id="SSF88697">
    <property type="entry name" value="PUA domain-like"/>
    <property type="match status" value="1"/>
</dbReference>
<feature type="domain" description="Lon N-terminal" evidence="1">
    <location>
        <begin position="1"/>
        <end position="199"/>
    </location>
</feature>
<gene>
    <name evidence="2" type="ORF">SAMN04488570_1479</name>
</gene>
<protein>
    <recommendedName>
        <fullName evidence="1">Lon N-terminal domain-containing protein</fullName>
    </recommendedName>
</protein>
<dbReference type="SMART" id="SM00464">
    <property type="entry name" value="LON"/>
    <property type="match status" value="1"/>
</dbReference>
<evidence type="ECO:0000313" key="3">
    <source>
        <dbReference type="Proteomes" id="UP000198859"/>
    </source>
</evidence>
<dbReference type="RefSeq" id="WP_091727840.1">
    <property type="nucleotide sequence ID" value="NZ_LT629757.1"/>
</dbReference>
<dbReference type="STRING" id="642780.SAMN04488570_1479"/>
<name>A0A1H1QR15_9ACTN</name>
<dbReference type="Gene3D" id="2.30.130.40">
    <property type="entry name" value="LON domain-like"/>
    <property type="match status" value="1"/>
</dbReference>
<dbReference type="PANTHER" id="PTHR46732:SF8">
    <property type="entry name" value="ATP-DEPENDENT PROTEASE LA (LON) DOMAIN PROTEIN"/>
    <property type="match status" value="1"/>
</dbReference>
<accession>A0A1H1QR15</accession>
<sequence length="221" mass="24661">MTSVPLFPLNAVLFPGVATPLHIFEERYRALVRELLAVETGFDRVFGIVAIREGYEVGHHGSQSVHRVGTLVQLTEAEAYDDGRFDIEVIGRQRLRVLEHDSSGPFLRGEVELLTDDDEADAVLEAERTLAAFEKYRLQLSELRGGPVLAGAMPHDPAYLSYALASTCLLTLPQRQALLEAETATVRLTMLRRTLHEEMRAMRALPSLPATEVARTRWSPN</sequence>
<dbReference type="AlphaFoldDB" id="A0A1H1QR15"/>
<dbReference type="Gene3D" id="1.20.58.1480">
    <property type="match status" value="1"/>
</dbReference>
<reference evidence="3" key="1">
    <citation type="submission" date="2016-10" db="EMBL/GenBank/DDBJ databases">
        <authorList>
            <person name="Varghese N."/>
            <person name="Submissions S."/>
        </authorList>
    </citation>
    <scope>NUCLEOTIDE SEQUENCE [LARGE SCALE GENOMIC DNA]</scope>
    <source>
        <strain evidence="3">DSM 22127</strain>
    </source>
</reference>
<dbReference type="Pfam" id="PF02190">
    <property type="entry name" value="LON_substr_bdg"/>
    <property type="match status" value="1"/>
</dbReference>
<dbReference type="PANTHER" id="PTHR46732">
    <property type="entry name" value="ATP-DEPENDENT PROTEASE LA (LON) DOMAIN PROTEIN"/>
    <property type="match status" value="1"/>
</dbReference>
<dbReference type="OrthoDB" id="25394at2"/>
<dbReference type="InterPro" id="IPR015947">
    <property type="entry name" value="PUA-like_sf"/>
</dbReference>
<dbReference type="PROSITE" id="PS51787">
    <property type="entry name" value="LON_N"/>
    <property type="match status" value="1"/>
</dbReference>
<dbReference type="InterPro" id="IPR003111">
    <property type="entry name" value="Lon_prtase_N"/>
</dbReference>
<proteinExistence type="predicted"/>
<keyword evidence="3" id="KW-1185">Reference proteome</keyword>
<evidence type="ECO:0000259" key="1">
    <source>
        <dbReference type="PROSITE" id="PS51787"/>
    </source>
</evidence>
<evidence type="ECO:0000313" key="2">
    <source>
        <dbReference type="EMBL" id="SDS25787.1"/>
    </source>
</evidence>
<dbReference type="Proteomes" id="UP000198859">
    <property type="component" value="Chromosome I"/>
</dbReference>